<dbReference type="EMBL" id="JEOB01000001">
    <property type="protein sequence ID" value="EXM40717.1"/>
    <property type="molecule type" value="Genomic_DNA"/>
</dbReference>
<dbReference type="Pfam" id="PF14243">
    <property type="entry name" value="R2K_3"/>
    <property type="match status" value="1"/>
</dbReference>
<evidence type="ECO:0000259" key="1">
    <source>
        <dbReference type="Pfam" id="PF14243"/>
    </source>
</evidence>
<sequence length="420" mass="48632">MPKLTIIFPSSYFSISKVDEDLQAEYDAVIETGLFDVVLFSYDKWFSEGRLVLDNEPDDFVSGVYRGWMMKPEIYKDFYEQLADKKIRLVTDPKQYELFHIFPNVYPRFGADTAKMLIYPDGRYDLDEIKKTFERFMVKDYVKSVKGSDFPKYFDNSVTSEEFDKQMEKFYKYRGGLYTGGICIKEYLDLKQYGGRTNEYRVFYIDGEIGTVSRNSGQGDHAPMPPKELLEKYRLLGSSIYTVDYAELSDGSWKVIEAGDGQVSGLSDHQDYKAFFRAVSIALSERYLSDEILAPGTYILSADLYPNIEVQDIYKMIADNDDESTLALGVAILNIKTGIMSDDLYDYEPESSEYRSLKEQYDQAYSLYEKLMAQIIDILANEGEPADSSKGLHYQIEPFMNRNGFEKRNGWWIHKDDEDE</sequence>
<comment type="caution">
    <text evidence="2">The sequence shown here is derived from an EMBL/GenBank/DDBJ whole genome shotgun (WGS) entry which is preliminary data.</text>
</comment>
<accession>A0A011V5D2</accession>
<feature type="domain" description="ATP-grasp" evidence="1">
    <location>
        <begin position="135"/>
        <end position="279"/>
    </location>
</feature>
<dbReference type="InterPro" id="IPR025643">
    <property type="entry name" value="R2K_3"/>
</dbReference>
<evidence type="ECO:0000313" key="3">
    <source>
        <dbReference type="Proteomes" id="UP000021369"/>
    </source>
</evidence>
<protein>
    <recommendedName>
        <fullName evidence="1">ATP-grasp domain-containing protein</fullName>
    </recommendedName>
</protein>
<dbReference type="AlphaFoldDB" id="A0A011V5D2"/>
<reference evidence="2 3" key="1">
    <citation type="submission" date="2013-06" db="EMBL/GenBank/DDBJ databases">
        <title>Rumen cellulosomics: divergent fiber-degrading strategies revealed by comparative genome-wide analysis of six Ruminococcal strains.</title>
        <authorList>
            <person name="Dassa B."/>
            <person name="Borovok I."/>
            <person name="Lamed R."/>
            <person name="Flint H."/>
            <person name="Yeoman C.J."/>
            <person name="White B."/>
            <person name="Bayer E.A."/>
        </authorList>
    </citation>
    <scope>NUCLEOTIDE SEQUENCE [LARGE SCALE GENOMIC DNA]</scope>
    <source>
        <strain evidence="2 3">SY3</strain>
    </source>
</reference>
<dbReference type="PATRIC" id="fig|1341156.4.peg.306"/>
<name>A0A011V5D2_RUMAL</name>
<dbReference type="Proteomes" id="UP000021369">
    <property type="component" value="Unassembled WGS sequence"/>
</dbReference>
<keyword evidence="3" id="KW-1185">Reference proteome</keyword>
<evidence type="ECO:0000313" key="2">
    <source>
        <dbReference type="EMBL" id="EXM40717.1"/>
    </source>
</evidence>
<gene>
    <name evidence="2" type="ORF">RASY3_02905</name>
</gene>
<organism evidence="2 3">
    <name type="scientific">Ruminococcus albus SY3</name>
    <dbReference type="NCBI Taxonomy" id="1341156"/>
    <lineage>
        <taxon>Bacteria</taxon>
        <taxon>Bacillati</taxon>
        <taxon>Bacillota</taxon>
        <taxon>Clostridia</taxon>
        <taxon>Eubacteriales</taxon>
        <taxon>Oscillospiraceae</taxon>
        <taxon>Ruminococcus</taxon>
    </lineage>
</organism>
<proteinExistence type="predicted"/>
<dbReference type="RefSeq" id="WP_196243628.1">
    <property type="nucleotide sequence ID" value="NZ_JEOB01000001.1"/>
</dbReference>